<dbReference type="OrthoDB" id="9775090at2"/>
<feature type="domain" description="Acyl-CoA dehydrogenase/oxidase C-terminal" evidence="7">
    <location>
        <begin position="234"/>
        <end position="381"/>
    </location>
</feature>
<evidence type="ECO:0000313" key="11">
    <source>
        <dbReference type="Proteomes" id="UP000181897"/>
    </source>
</evidence>
<dbReference type="Pfam" id="PF00441">
    <property type="entry name" value="Acyl-CoA_dh_1"/>
    <property type="match status" value="1"/>
</dbReference>
<dbReference type="FunFam" id="1.10.540.10:FF:000026">
    <property type="entry name" value="Acyl-CoA dehydrogenase medium chain"/>
    <property type="match status" value="1"/>
</dbReference>
<dbReference type="STRING" id="1917485.BOO69_04360"/>
<dbReference type="InterPro" id="IPR009100">
    <property type="entry name" value="AcylCoA_DH/oxidase_NM_dom_sf"/>
</dbReference>
<dbReference type="InterPro" id="IPR013786">
    <property type="entry name" value="AcylCoA_DH/ox_N"/>
</dbReference>
<dbReference type="AlphaFoldDB" id="A0A1J0WLT2"/>
<keyword evidence="5 6" id="KW-0560">Oxidoreductase</keyword>
<feature type="domain" description="Acyl-CoA oxidase/dehydrogenase middle" evidence="8">
    <location>
        <begin position="125"/>
        <end position="221"/>
    </location>
</feature>
<dbReference type="PANTHER" id="PTHR43884:SF12">
    <property type="entry name" value="ISOVALERYL-COA DEHYDROGENASE, MITOCHONDRIAL-RELATED"/>
    <property type="match status" value="1"/>
</dbReference>
<evidence type="ECO:0000259" key="9">
    <source>
        <dbReference type="Pfam" id="PF02771"/>
    </source>
</evidence>
<dbReference type="SUPFAM" id="SSF56645">
    <property type="entry name" value="Acyl-CoA dehydrogenase NM domain-like"/>
    <property type="match status" value="1"/>
</dbReference>
<organism evidence="10 11">
    <name type="scientific">Sulfitobacter alexandrii</name>
    <dbReference type="NCBI Taxonomy" id="1917485"/>
    <lineage>
        <taxon>Bacteria</taxon>
        <taxon>Pseudomonadati</taxon>
        <taxon>Pseudomonadota</taxon>
        <taxon>Alphaproteobacteria</taxon>
        <taxon>Rhodobacterales</taxon>
        <taxon>Roseobacteraceae</taxon>
        <taxon>Sulfitobacter</taxon>
    </lineage>
</organism>
<keyword evidence="11" id="KW-1185">Reference proteome</keyword>
<dbReference type="PIRSF" id="PIRSF016578">
    <property type="entry name" value="HsaA"/>
    <property type="match status" value="1"/>
</dbReference>
<evidence type="ECO:0000256" key="4">
    <source>
        <dbReference type="ARBA" id="ARBA00022827"/>
    </source>
</evidence>
<evidence type="ECO:0000256" key="1">
    <source>
        <dbReference type="ARBA" id="ARBA00001974"/>
    </source>
</evidence>
<evidence type="ECO:0000256" key="3">
    <source>
        <dbReference type="ARBA" id="ARBA00022630"/>
    </source>
</evidence>
<evidence type="ECO:0000313" key="10">
    <source>
        <dbReference type="EMBL" id="APE45287.1"/>
    </source>
</evidence>
<dbReference type="RefSeq" id="WP_071973632.1">
    <property type="nucleotide sequence ID" value="NZ_CP018076.1"/>
</dbReference>
<comment type="cofactor">
    <cofactor evidence="1 6">
        <name>FAD</name>
        <dbReference type="ChEBI" id="CHEBI:57692"/>
    </cofactor>
</comment>
<dbReference type="FunFam" id="2.40.110.10:FF:000002">
    <property type="entry name" value="Acyl-CoA dehydrogenase fadE12"/>
    <property type="match status" value="1"/>
</dbReference>
<evidence type="ECO:0000256" key="6">
    <source>
        <dbReference type="RuleBase" id="RU362125"/>
    </source>
</evidence>
<dbReference type="KEGG" id="suam:BOO69_04360"/>
<dbReference type="SUPFAM" id="SSF47203">
    <property type="entry name" value="Acyl-CoA dehydrogenase C-terminal domain-like"/>
    <property type="match status" value="1"/>
</dbReference>
<dbReference type="InterPro" id="IPR037069">
    <property type="entry name" value="AcylCoA_DH/ox_N_sf"/>
</dbReference>
<dbReference type="Proteomes" id="UP000181897">
    <property type="component" value="Chromosome"/>
</dbReference>
<evidence type="ECO:0000256" key="2">
    <source>
        <dbReference type="ARBA" id="ARBA00009347"/>
    </source>
</evidence>
<dbReference type="InterPro" id="IPR046373">
    <property type="entry name" value="Acyl-CoA_Oxase/DH_mid-dom_sf"/>
</dbReference>
<dbReference type="Pfam" id="PF02771">
    <property type="entry name" value="Acyl-CoA_dh_N"/>
    <property type="match status" value="1"/>
</dbReference>
<dbReference type="InterPro" id="IPR006091">
    <property type="entry name" value="Acyl-CoA_Oxase/DH_mid-dom"/>
</dbReference>
<reference evidence="10 11" key="1">
    <citation type="submission" date="2016-11" db="EMBL/GenBank/DDBJ databases">
        <title>Complete genome sequence of Sulfitobacter sp. AM1-D1, a toxic bacteria associated with marine dinoflagellate Alexandrium minutum in East China Sea.</title>
        <authorList>
            <person name="Yang Q."/>
            <person name="Zhang X."/>
            <person name="Tian X."/>
        </authorList>
    </citation>
    <scope>NUCLEOTIDE SEQUENCE [LARGE SCALE GENOMIC DNA]</scope>
    <source>
        <strain evidence="10 11">AM1-D1</strain>
    </source>
</reference>
<evidence type="ECO:0000256" key="5">
    <source>
        <dbReference type="ARBA" id="ARBA00023002"/>
    </source>
</evidence>
<dbReference type="Pfam" id="PF02770">
    <property type="entry name" value="Acyl-CoA_dh_M"/>
    <property type="match status" value="1"/>
</dbReference>
<sequence>MSTAPSGWMTDEHRMIAEMAASFIRTEWSPKFEKWRKQGEMDRETWQQAGELGLLCPSIPEEYGGAGGDFGHEAAILIEGARANLASWGNGIHSGIVAHYILAYGTEEQKKRWLPRMVSGEMVGALAMTEPSAGSDVQRIRTKAIRDGNAYRLSGQKTFITNGQHADLIIVAAKTDPTEGSKGVSLVVLETDGAEGFTRGRNLEKIGKHASDTSELFFDNVEIPPENILGQEEGKGFYQMMQQLPQERLIIGCEAVGSMEGAVALTVDYCKERQAFGGNLLQFQNTRFKLAECKTKTAVARAFLDTCIAEHLRGDLTVERAAMAKYWLTDTQGEVLDDCLQLHGGYGFMQEYAIAEMWTDARVQRIYGGTNEIMKELIARGF</sequence>
<dbReference type="GO" id="GO:0003995">
    <property type="term" value="F:acyl-CoA dehydrogenase activity"/>
    <property type="evidence" value="ECO:0007669"/>
    <property type="project" value="TreeGrafter"/>
</dbReference>
<dbReference type="PANTHER" id="PTHR43884">
    <property type="entry name" value="ACYL-COA DEHYDROGENASE"/>
    <property type="match status" value="1"/>
</dbReference>
<dbReference type="InterPro" id="IPR036250">
    <property type="entry name" value="AcylCo_DH-like_C"/>
</dbReference>
<dbReference type="Gene3D" id="1.20.140.10">
    <property type="entry name" value="Butyryl-CoA Dehydrogenase, subunit A, domain 3"/>
    <property type="match status" value="1"/>
</dbReference>
<dbReference type="EMBL" id="CP018076">
    <property type="protein sequence ID" value="APE45287.1"/>
    <property type="molecule type" value="Genomic_DNA"/>
</dbReference>
<keyword evidence="3 6" id="KW-0285">Flavoprotein</keyword>
<protein>
    <submittedName>
        <fullName evidence="10">Acyl-CoA dehydrogenase</fullName>
    </submittedName>
</protein>
<evidence type="ECO:0000259" key="8">
    <source>
        <dbReference type="Pfam" id="PF02770"/>
    </source>
</evidence>
<name>A0A1J0WLT2_9RHOB</name>
<dbReference type="GO" id="GO:0050660">
    <property type="term" value="F:flavin adenine dinucleotide binding"/>
    <property type="evidence" value="ECO:0007669"/>
    <property type="project" value="InterPro"/>
</dbReference>
<dbReference type="Gene3D" id="1.10.540.10">
    <property type="entry name" value="Acyl-CoA dehydrogenase/oxidase, N-terminal domain"/>
    <property type="match status" value="1"/>
</dbReference>
<keyword evidence="4 6" id="KW-0274">FAD</keyword>
<dbReference type="Gene3D" id="2.40.110.10">
    <property type="entry name" value="Butyryl-CoA Dehydrogenase, subunit A, domain 2"/>
    <property type="match status" value="1"/>
</dbReference>
<proteinExistence type="inferred from homology"/>
<dbReference type="InterPro" id="IPR009075">
    <property type="entry name" value="AcylCo_DH/oxidase_C"/>
</dbReference>
<gene>
    <name evidence="10" type="ORF">BOO69_04360</name>
</gene>
<accession>A0A1J0WLT2</accession>
<feature type="domain" description="Acyl-CoA dehydrogenase/oxidase N-terminal" evidence="9">
    <location>
        <begin position="10"/>
        <end position="121"/>
    </location>
</feature>
<dbReference type="FunFam" id="1.20.140.10:FF:000001">
    <property type="entry name" value="Acyl-CoA dehydrogenase"/>
    <property type="match status" value="1"/>
</dbReference>
<comment type="similarity">
    <text evidence="2 6">Belongs to the acyl-CoA dehydrogenase family.</text>
</comment>
<evidence type="ECO:0000259" key="7">
    <source>
        <dbReference type="Pfam" id="PF00441"/>
    </source>
</evidence>